<organism evidence="1 2">
    <name type="scientific">Lutzomyia longipalpis</name>
    <name type="common">Sand fly</name>
    <dbReference type="NCBI Taxonomy" id="7200"/>
    <lineage>
        <taxon>Eukaryota</taxon>
        <taxon>Metazoa</taxon>
        <taxon>Ecdysozoa</taxon>
        <taxon>Arthropoda</taxon>
        <taxon>Hexapoda</taxon>
        <taxon>Insecta</taxon>
        <taxon>Pterygota</taxon>
        <taxon>Neoptera</taxon>
        <taxon>Endopterygota</taxon>
        <taxon>Diptera</taxon>
        <taxon>Nematocera</taxon>
        <taxon>Psychodoidea</taxon>
        <taxon>Psychodidae</taxon>
        <taxon>Lutzomyia</taxon>
        <taxon>Lutzomyia</taxon>
    </lineage>
</organism>
<protein>
    <submittedName>
        <fullName evidence="1">Uncharacterized protein</fullName>
    </submittedName>
</protein>
<dbReference type="AlphaFoldDB" id="A0A1B0CBZ7"/>
<accession>A0A1B0CBZ7</accession>
<keyword evidence="2" id="KW-1185">Reference proteome</keyword>
<proteinExistence type="predicted"/>
<evidence type="ECO:0000313" key="2">
    <source>
        <dbReference type="Proteomes" id="UP000092461"/>
    </source>
</evidence>
<dbReference type="EMBL" id="AJWK01006011">
    <property type="status" value="NOT_ANNOTATED_CDS"/>
    <property type="molecule type" value="Genomic_DNA"/>
</dbReference>
<reference evidence="1" key="1">
    <citation type="submission" date="2020-05" db="UniProtKB">
        <authorList>
            <consortium name="EnsemblMetazoa"/>
        </authorList>
    </citation>
    <scope>IDENTIFICATION</scope>
    <source>
        <strain evidence="1">Jacobina</strain>
    </source>
</reference>
<dbReference type="EnsemblMetazoa" id="LLOJ001777-RA">
    <property type="protein sequence ID" value="LLOJ001777-PA"/>
    <property type="gene ID" value="LLOJ001777"/>
</dbReference>
<evidence type="ECO:0000313" key="1">
    <source>
        <dbReference type="EnsemblMetazoa" id="LLOJ001777-PA"/>
    </source>
</evidence>
<dbReference type="EMBL" id="AJWK01006012">
    <property type="status" value="NOT_ANNOTATED_CDS"/>
    <property type="molecule type" value="Genomic_DNA"/>
</dbReference>
<dbReference type="EMBL" id="AJWK01006013">
    <property type="status" value="NOT_ANNOTATED_CDS"/>
    <property type="molecule type" value="Genomic_DNA"/>
</dbReference>
<dbReference type="Proteomes" id="UP000092461">
    <property type="component" value="Unassembled WGS sequence"/>
</dbReference>
<dbReference type="VEuPathDB" id="VectorBase:LLOJ001777"/>
<name>A0A1B0CBZ7_LUTLO</name>
<sequence length="77" mass="8711">MEPNSQERLLESTQECEMMDREKGPMMRMVGPEARVVSAFGARMDFVFIESSIFWGSKYPGGALEALMELRLGEGVY</sequence>
<dbReference type="EMBL" id="AJWK01006014">
    <property type="status" value="NOT_ANNOTATED_CDS"/>
    <property type="molecule type" value="Genomic_DNA"/>
</dbReference>